<reference evidence="2" key="2">
    <citation type="submission" date="2021-09" db="EMBL/GenBank/DDBJ databases">
        <authorList>
            <person name="Gilroy R."/>
        </authorList>
    </citation>
    <scope>NUCLEOTIDE SEQUENCE</scope>
    <source>
        <strain evidence="2">ChiSjej5B23-16112</strain>
    </source>
</reference>
<dbReference type="InterPro" id="IPR035895">
    <property type="entry name" value="HPr-like_sf"/>
</dbReference>
<dbReference type="InterPro" id="IPR000032">
    <property type="entry name" value="HPr-like"/>
</dbReference>
<dbReference type="CDD" id="cd00367">
    <property type="entry name" value="PTS-HPr_like"/>
    <property type="match status" value="1"/>
</dbReference>
<dbReference type="RefSeq" id="WP_076780372.1">
    <property type="nucleotide sequence ID" value="NZ_CALKQL010000022.1"/>
</dbReference>
<evidence type="ECO:0000313" key="2">
    <source>
        <dbReference type="EMBL" id="HJF93428.1"/>
    </source>
</evidence>
<gene>
    <name evidence="2" type="ORF">K8V82_01360</name>
</gene>
<protein>
    <submittedName>
        <fullName evidence="2">HPr family phosphocarrier protein</fullName>
    </submittedName>
</protein>
<dbReference type="Pfam" id="PF00381">
    <property type="entry name" value="PTS-HPr"/>
    <property type="match status" value="1"/>
</dbReference>
<dbReference type="PANTHER" id="PTHR33705">
    <property type="entry name" value="PHOSPHOCARRIER PROTEIN HPR"/>
    <property type="match status" value="1"/>
</dbReference>
<evidence type="ECO:0000259" key="1">
    <source>
        <dbReference type="PROSITE" id="PS51350"/>
    </source>
</evidence>
<dbReference type="NCBIfam" id="TIGR01003">
    <property type="entry name" value="PTS_HPr_family"/>
    <property type="match status" value="1"/>
</dbReference>
<dbReference type="PRINTS" id="PR00107">
    <property type="entry name" value="PHOSPHOCPHPR"/>
</dbReference>
<dbReference type="Proteomes" id="UP000769156">
    <property type="component" value="Unassembled WGS sequence"/>
</dbReference>
<reference evidence="2" key="1">
    <citation type="journal article" date="2021" name="PeerJ">
        <title>Extensive microbial diversity within the chicken gut microbiome revealed by metagenomics and culture.</title>
        <authorList>
            <person name="Gilroy R."/>
            <person name="Ravi A."/>
            <person name="Getino M."/>
            <person name="Pursley I."/>
            <person name="Horton D.L."/>
            <person name="Alikhan N.F."/>
            <person name="Baker D."/>
            <person name="Gharbi K."/>
            <person name="Hall N."/>
            <person name="Watson M."/>
            <person name="Adriaenssens E.M."/>
            <person name="Foster-Nyarko E."/>
            <person name="Jarju S."/>
            <person name="Secka A."/>
            <person name="Antonio M."/>
            <person name="Oren A."/>
            <person name="Chaudhuri R.R."/>
            <person name="La Ragione R."/>
            <person name="Hildebrand F."/>
            <person name="Pallen M.J."/>
        </authorList>
    </citation>
    <scope>NUCLEOTIDE SEQUENCE</scope>
    <source>
        <strain evidence="2">ChiSjej5B23-16112</strain>
    </source>
</reference>
<dbReference type="SUPFAM" id="SSF55594">
    <property type="entry name" value="HPr-like"/>
    <property type="match status" value="1"/>
</dbReference>
<dbReference type="OrthoDB" id="9809047at2"/>
<proteinExistence type="predicted"/>
<dbReference type="InterPro" id="IPR050399">
    <property type="entry name" value="HPr"/>
</dbReference>
<organism evidence="2 3">
    <name type="scientific">Lachnoclostridium phocaeense</name>
    <dbReference type="NCBI Taxonomy" id="1871021"/>
    <lineage>
        <taxon>Bacteria</taxon>
        <taxon>Bacillati</taxon>
        <taxon>Bacillota</taxon>
        <taxon>Clostridia</taxon>
        <taxon>Lachnospirales</taxon>
        <taxon>Lachnospiraceae</taxon>
    </lineage>
</organism>
<dbReference type="PANTHER" id="PTHR33705:SF5">
    <property type="entry name" value="HPR-LIKE PROTEIN CRH"/>
    <property type="match status" value="1"/>
</dbReference>
<accession>A0A921LDQ3</accession>
<evidence type="ECO:0000313" key="3">
    <source>
        <dbReference type="Proteomes" id="UP000769156"/>
    </source>
</evidence>
<dbReference type="AlphaFoldDB" id="A0A921LDQ3"/>
<name>A0A921LDQ3_9FIRM</name>
<sequence>MIKKPVTIKLRDGLDARPIALLVQEASQYSSHVYIEVADKKVNAKSIMGMMSLSMGEGDEFTVVADGEDEEAAVAGVERFLSEQK</sequence>
<feature type="domain" description="HPr" evidence="1">
    <location>
        <begin position="1"/>
        <end position="85"/>
    </location>
</feature>
<comment type="caution">
    <text evidence="2">The sequence shown here is derived from an EMBL/GenBank/DDBJ whole genome shotgun (WGS) entry which is preliminary data.</text>
</comment>
<dbReference type="PROSITE" id="PS51350">
    <property type="entry name" value="PTS_HPR_DOM"/>
    <property type="match status" value="1"/>
</dbReference>
<dbReference type="Gene3D" id="3.30.1340.10">
    <property type="entry name" value="HPr-like"/>
    <property type="match status" value="1"/>
</dbReference>
<dbReference type="EMBL" id="DYVY01000026">
    <property type="protein sequence ID" value="HJF93428.1"/>
    <property type="molecule type" value="Genomic_DNA"/>
</dbReference>